<keyword evidence="1" id="KW-0496">Mitochondrion</keyword>
<comment type="caution">
    <text evidence="1">The sequence shown here is derived from an EMBL/GenBank/DDBJ whole genome shotgun (WGS) entry which is preliminary data.</text>
</comment>
<geneLocation type="mitochondrion" evidence="1"/>
<sequence length="84" mass="9972">MHPSILQRPTKLTFPIGRIRTSIPRINRIHLSLSRTRPNGMNSSSRFNRYLLNQQQEPYQLTKQQYVDHAHARQHTLQLDDEQP</sequence>
<gene>
    <name evidence="1" type="ORF">ABT39_MTgene843</name>
</gene>
<reference evidence="1" key="1">
    <citation type="journal article" date="2015" name="Genome Biol. Evol.">
        <title>Organellar Genomes of White Spruce (Picea glauca): Assembly and Annotation.</title>
        <authorList>
            <person name="Jackman S.D."/>
            <person name="Warren R.L."/>
            <person name="Gibb E.A."/>
            <person name="Vandervalk B.P."/>
            <person name="Mohamadi H."/>
            <person name="Chu J."/>
            <person name="Raymond A."/>
            <person name="Pleasance S."/>
            <person name="Coope R."/>
            <person name="Wildung M.R."/>
            <person name="Ritland C.E."/>
            <person name="Bousquet J."/>
            <person name="Jones S.J."/>
            <person name="Bohlmann J."/>
            <person name="Birol I."/>
        </authorList>
    </citation>
    <scope>NUCLEOTIDE SEQUENCE [LARGE SCALE GENOMIC DNA]</scope>
    <source>
        <tissue evidence="1">Flushing bud</tissue>
    </source>
</reference>
<proteinExistence type="predicted"/>
<name>A0A101M510_PICGL</name>
<organism evidence="1">
    <name type="scientific">Picea glauca</name>
    <name type="common">White spruce</name>
    <name type="synonym">Pinus glauca</name>
    <dbReference type="NCBI Taxonomy" id="3330"/>
    <lineage>
        <taxon>Eukaryota</taxon>
        <taxon>Viridiplantae</taxon>
        <taxon>Streptophyta</taxon>
        <taxon>Embryophyta</taxon>
        <taxon>Tracheophyta</taxon>
        <taxon>Spermatophyta</taxon>
        <taxon>Pinopsida</taxon>
        <taxon>Pinidae</taxon>
        <taxon>Conifers I</taxon>
        <taxon>Pinales</taxon>
        <taxon>Pinaceae</taxon>
        <taxon>Picea</taxon>
    </lineage>
</organism>
<protein>
    <submittedName>
        <fullName evidence="1">Uncharacterized protein</fullName>
    </submittedName>
</protein>
<dbReference type="EMBL" id="LKAM01000001">
    <property type="protein sequence ID" value="KUM50997.1"/>
    <property type="molecule type" value="Genomic_DNA"/>
</dbReference>
<dbReference type="AlphaFoldDB" id="A0A101M510"/>
<evidence type="ECO:0000313" key="1">
    <source>
        <dbReference type="EMBL" id="KUM50997.1"/>
    </source>
</evidence>
<accession>A0A101M510</accession>